<dbReference type="SUPFAM" id="SSF54909">
    <property type="entry name" value="Dimeric alpha+beta barrel"/>
    <property type="match status" value="2"/>
</dbReference>
<dbReference type="InterPro" id="IPR011008">
    <property type="entry name" value="Dimeric_a/b-barrel"/>
</dbReference>
<keyword evidence="4" id="KW-1185">Reference proteome</keyword>
<reference evidence="3" key="2">
    <citation type="submission" date="2020-09" db="EMBL/GenBank/DDBJ databases">
        <authorList>
            <person name="Sun Q."/>
            <person name="Kim S."/>
        </authorList>
    </citation>
    <scope>NUCLEOTIDE SEQUENCE</scope>
    <source>
        <strain evidence="3">KCTC 42651</strain>
    </source>
</reference>
<proteinExistence type="inferred from homology"/>
<evidence type="ECO:0000313" key="4">
    <source>
        <dbReference type="Proteomes" id="UP000630353"/>
    </source>
</evidence>
<gene>
    <name evidence="3" type="ORF">GCM10017083_24100</name>
</gene>
<evidence type="ECO:0000313" key="3">
    <source>
        <dbReference type="EMBL" id="GHD50643.1"/>
    </source>
</evidence>
<organism evidence="3 4">
    <name type="scientific">Thalassobaculum fulvum</name>
    <dbReference type="NCBI Taxonomy" id="1633335"/>
    <lineage>
        <taxon>Bacteria</taxon>
        <taxon>Pseudomonadati</taxon>
        <taxon>Pseudomonadota</taxon>
        <taxon>Alphaproteobacteria</taxon>
        <taxon>Rhodospirillales</taxon>
        <taxon>Thalassobaculaceae</taxon>
        <taxon>Thalassobaculum</taxon>
    </lineage>
</organism>
<reference evidence="3" key="1">
    <citation type="journal article" date="2014" name="Int. J. Syst. Evol. Microbiol.">
        <title>Complete genome sequence of Corynebacterium casei LMG S-19264T (=DSM 44701T), isolated from a smear-ripened cheese.</title>
        <authorList>
            <consortium name="US DOE Joint Genome Institute (JGI-PGF)"/>
            <person name="Walter F."/>
            <person name="Albersmeier A."/>
            <person name="Kalinowski J."/>
            <person name="Ruckert C."/>
        </authorList>
    </citation>
    <scope>NUCLEOTIDE SEQUENCE</scope>
    <source>
        <strain evidence="3">KCTC 42651</strain>
    </source>
</reference>
<evidence type="ECO:0000259" key="2">
    <source>
        <dbReference type="Pfam" id="PF07978"/>
    </source>
</evidence>
<dbReference type="Gene3D" id="3.30.70.100">
    <property type="match status" value="2"/>
</dbReference>
<feature type="domain" description="NIPSNAP" evidence="2">
    <location>
        <begin position="112"/>
        <end position="209"/>
    </location>
</feature>
<evidence type="ECO:0000256" key="1">
    <source>
        <dbReference type="ARBA" id="ARBA00005291"/>
    </source>
</evidence>
<comment type="caution">
    <text evidence="3">The sequence shown here is derived from an EMBL/GenBank/DDBJ whole genome shotgun (WGS) entry which is preliminary data.</text>
</comment>
<dbReference type="RefSeq" id="WP_189989788.1">
    <property type="nucleotide sequence ID" value="NZ_BMZS01000005.1"/>
</dbReference>
<dbReference type="Pfam" id="PF07978">
    <property type="entry name" value="NIPSNAP"/>
    <property type="match status" value="2"/>
</dbReference>
<feature type="domain" description="NIPSNAP" evidence="2">
    <location>
        <begin position="3"/>
        <end position="99"/>
    </location>
</feature>
<dbReference type="EMBL" id="BMZS01000005">
    <property type="protein sequence ID" value="GHD50643.1"/>
    <property type="molecule type" value="Genomic_DNA"/>
</dbReference>
<dbReference type="AlphaFoldDB" id="A0A918XRS2"/>
<protein>
    <recommendedName>
        <fullName evidence="2">NIPSNAP domain-containing protein</fullName>
    </recommendedName>
</protein>
<dbReference type="PANTHER" id="PTHR21017">
    <property type="entry name" value="NIPSNAP-RELATED"/>
    <property type="match status" value="1"/>
</dbReference>
<name>A0A918XRS2_9PROT</name>
<comment type="similarity">
    <text evidence="1">Belongs to the NipSnap family.</text>
</comment>
<dbReference type="InterPro" id="IPR051557">
    <property type="entry name" value="NipSnap_domain"/>
</dbReference>
<sequence>MIYEFRTYTTPIGMAPELARLSAEIGRDVRKDDYGKLEGYWLTEIGPLNQVMHLWSYADLNARQELRAALGQNPDWRNKYLSVALPLIKRQDIRLMHAVKPLTPPEGSGHVYEYRVYRCKVGMARAWSEKLRDVLPAREKYSKNVAIWLTEAGQPNEVSHLWAYDSLNHRAEARAATMKDPDWRAFLKNGPEMLEEMQSTVLVPWTHSPMQ</sequence>
<dbReference type="PANTHER" id="PTHR21017:SF17">
    <property type="entry name" value="PROTEIN NIPSNAP"/>
    <property type="match status" value="1"/>
</dbReference>
<accession>A0A918XRS2</accession>
<dbReference type="Proteomes" id="UP000630353">
    <property type="component" value="Unassembled WGS sequence"/>
</dbReference>
<dbReference type="InterPro" id="IPR012577">
    <property type="entry name" value="NIPSNAP"/>
</dbReference>